<dbReference type="NCBIfam" id="TIGR02580">
    <property type="entry name" value="cas_RAMP_Cmr4"/>
    <property type="match status" value="1"/>
</dbReference>
<evidence type="ECO:0000259" key="2">
    <source>
        <dbReference type="Pfam" id="PF03787"/>
    </source>
</evidence>
<name>A0AA96VJA9_9STRE</name>
<reference evidence="3" key="1">
    <citation type="submission" date="2023-02" db="EMBL/GenBank/DDBJ databases">
        <title>Streptococcus sp. Genome Sequencing and Assembly.</title>
        <authorList>
            <person name="Shore S.M."/>
            <person name="Nicholson T.L."/>
        </authorList>
    </citation>
    <scope>NUCLEOTIDE SEQUENCE</scope>
    <source>
        <strain evidence="3">29887</strain>
    </source>
</reference>
<keyword evidence="1" id="KW-0051">Antiviral defense</keyword>
<gene>
    <name evidence="3" type="primary">cmr4</name>
    <name evidence="3" type="ORF">PW252_10075</name>
</gene>
<dbReference type="KEGG" id="sins:PW252_10075"/>
<dbReference type="GO" id="GO:0051607">
    <property type="term" value="P:defense response to virus"/>
    <property type="evidence" value="ECO:0007669"/>
    <property type="project" value="UniProtKB-KW"/>
</dbReference>
<dbReference type="InterPro" id="IPR005537">
    <property type="entry name" value="RAMP_III_fam"/>
</dbReference>
<feature type="domain" description="CRISPR type III-associated protein" evidence="2">
    <location>
        <begin position="6"/>
        <end position="267"/>
    </location>
</feature>
<organism evidence="3">
    <name type="scientific">Streptococcus iners</name>
    <dbReference type="NCBI Taxonomy" id="3028084"/>
    <lineage>
        <taxon>Bacteria</taxon>
        <taxon>Bacillati</taxon>
        <taxon>Bacillota</taxon>
        <taxon>Bacilli</taxon>
        <taxon>Lactobacillales</taxon>
        <taxon>Streptococcaceae</taxon>
        <taxon>Streptococcus</taxon>
    </lineage>
</organism>
<proteinExistence type="predicted"/>
<dbReference type="Pfam" id="PF03787">
    <property type="entry name" value="RAMPs"/>
    <property type="match status" value="1"/>
</dbReference>
<evidence type="ECO:0000313" key="3">
    <source>
        <dbReference type="EMBL" id="WNY50905.1"/>
    </source>
</evidence>
<accession>A0AA96VJA9</accession>
<protein>
    <submittedName>
        <fullName evidence="3">Type III-B CRISPR module RAMP protein Cmr4</fullName>
    </submittedName>
</protein>
<dbReference type="InterPro" id="IPR013410">
    <property type="entry name" value="CRISPR-assoc_RAMP_Cmr4"/>
</dbReference>
<sequence>MTVFYTMKCVTNLHVGSGETNFSTVDKQVERDEITGFPMIYSTSLKGALREHTNKYAQELVESLFGQEGDGDGAGKVKFLDAHLLARPMRASQGQQVFYMVTTKQMLQDFLDFLLLANQVDAQLLTELDSLPDETICLYRETGEDVVGVEGINVSKALEDDRFTEIISLFKKALGEQYKTVILLDENDFNDSSLPVRARNKVKKHKDQNSNLWYEEHVPYKSVFYTMVLETGEKDSALALSQLTELLENHQLVQIGANATVGFGLVSMNKW</sequence>
<dbReference type="PANTHER" id="PTHR36700">
    <property type="entry name" value="CRISPR SYSTEM CMR SUBUNIT CMR4"/>
    <property type="match status" value="1"/>
</dbReference>
<evidence type="ECO:0000256" key="1">
    <source>
        <dbReference type="ARBA" id="ARBA00023118"/>
    </source>
</evidence>
<dbReference type="AlphaFoldDB" id="A0AA96VJA9"/>
<dbReference type="EMBL" id="CP118735">
    <property type="protein sequence ID" value="WNY50905.1"/>
    <property type="molecule type" value="Genomic_DNA"/>
</dbReference>
<dbReference type="PANTHER" id="PTHR36700:SF1">
    <property type="entry name" value="CRISPR SYSTEM CMR SUBUNIT CMR4"/>
    <property type="match status" value="1"/>
</dbReference>
<dbReference type="RefSeq" id="WP_248049455.1">
    <property type="nucleotide sequence ID" value="NZ_CP118735.1"/>
</dbReference>